<keyword evidence="3" id="KW-0472">Membrane</keyword>
<keyword evidence="6" id="KW-1185">Reference proteome</keyword>
<dbReference type="Proteomes" id="UP001597557">
    <property type="component" value="Unassembled WGS sequence"/>
</dbReference>
<feature type="transmembrane region" description="Helical" evidence="3">
    <location>
        <begin position="15"/>
        <end position="34"/>
    </location>
</feature>
<sequence>MDRKIEKKKWSTKRLLTIGGITCLVLLIGGSIYFTSGKSKLSVDTERLTISTVTKGPFQVTVPVNGSVMPITTIYLDAVEGGLVEAVYVEDGANLKKGDKILKLSNTDLELNLANQETAVYAAQTQMQISQNNATSNTINKLNQMADVDNAFKEAERVYKLDKHLFDQKAIGQQEYQAAVNAYEYQLNRKRLTQRILKQDTALVKQQNIQAQEQYAQMKNTLDLMRKKVSDLTVVAPRDGQLSSMDSEVGQNKNKGERLGQIDVLTGYKVRVDIDEHYLPQVYNGLKGTFDFAGKTYTLVIKKVFPQIANAKFQVDMQFVGEVPKGIRRGQTLQILLALSDASQQVLLPKGGFIEKTGGNWVFKLSEDGKTAYKVDIQMGRQSSDNYEILGGLKPGDKVITSSYETFGDIQELILNKN</sequence>
<name>A0ABW5YAS1_9SPHI</name>
<dbReference type="Gene3D" id="1.10.287.470">
    <property type="entry name" value="Helix hairpin bin"/>
    <property type="match status" value="1"/>
</dbReference>
<evidence type="ECO:0000313" key="5">
    <source>
        <dbReference type="EMBL" id="MFD2872489.1"/>
    </source>
</evidence>
<dbReference type="PANTHER" id="PTHR32347:SF23">
    <property type="entry name" value="BLL5650 PROTEIN"/>
    <property type="match status" value="1"/>
</dbReference>
<proteinExistence type="predicted"/>
<accession>A0ABW5YAS1</accession>
<evidence type="ECO:0000313" key="6">
    <source>
        <dbReference type="Proteomes" id="UP001597557"/>
    </source>
</evidence>
<gene>
    <name evidence="5" type="ORF">ACFS5N_08430</name>
</gene>
<dbReference type="Gene3D" id="2.40.30.170">
    <property type="match status" value="1"/>
</dbReference>
<dbReference type="Pfam" id="PF25967">
    <property type="entry name" value="RND-MFP_C"/>
    <property type="match status" value="1"/>
</dbReference>
<comment type="subcellular location">
    <subcellularLocation>
        <location evidence="1">Cell envelope</location>
    </subcellularLocation>
</comment>
<keyword evidence="3" id="KW-0812">Transmembrane</keyword>
<keyword evidence="2" id="KW-0175">Coiled coil</keyword>
<protein>
    <submittedName>
        <fullName evidence="5">Efflux RND transporter periplasmic adaptor subunit</fullName>
    </submittedName>
</protein>
<reference evidence="6" key="1">
    <citation type="journal article" date="2019" name="Int. J. Syst. Evol. Microbiol.">
        <title>The Global Catalogue of Microorganisms (GCM) 10K type strain sequencing project: providing services to taxonomists for standard genome sequencing and annotation.</title>
        <authorList>
            <consortium name="The Broad Institute Genomics Platform"/>
            <consortium name="The Broad Institute Genome Sequencing Center for Infectious Disease"/>
            <person name="Wu L."/>
            <person name="Ma J."/>
        </authorList>
    </citation>
    <scope>NUCLEOTIDE SEQUENCE [LARGE SCALE GENOMIC DNA]</scope>
    <source>
        <strain evidence="6">KCTC 22437</strain>
    </source>
</reference>
<dbReference type="Gene3D" id="2.40.50.100">
    <property type="match status" value="1"/>
</dbReference>
<dbReference type="Gene3D" id="2.40.420.20">
    <property type="match status" value="1"/>
</dbReference>
<evidence type="ECO:0000256" key="2">
    <source>
        <dbReference type="ARBA" id="ARBA00023054"/>
    </source>
</evidence>
<dbReference type="InterPro" id="IPR058627">
    <property type="entry name" value="MdtA-like_C"/>
</dbReference>
<feature type="domain" description="Multidrug resistance protein MdtA-like C-terminal permuted SH3" evidence="4">
    <location>
        <begin position="346"/>
        <end position="403"/>
    </location>
</feature>
<dbReference type="InterPro" id="IPR050465">
    <property type="entry name" value="UPF0194_transport"/>
</dbReference>
<comment type="caution">
    <text evidence="5">The sequence shown here is derived from an EMBL/GenBank/DDBJ whole genome shotgun (WGS) entry which is preliminary data.</text>
</comment>
<evidence type="ECO:0000259" key="4">
    <source>
        <dbReference type="Pfam" id="PF25967"/>
    </source>
</evidence>
<evidence type="ECO:0000256" key="1">
    <source>
        <dbReference type="ARBA" id="ARBA00004196"/>
    </source>
</evidence>
<organism evidence="5 6">
    <name type="scientific">Mucilaginibacter ximonensis</name>
    <dbReference type="NCBI Taxonomy" id="538021"/>
    <lineage>
        <taxon>Bacteria</taxon>
        <taxon>Pseudomonadati</taxon>
        <taxon>Bacteroidota</taxon>
        <taxon>Sphingobacteriia</taxon>
        <taxon>Sphingobacteriales</taxon>
        <taxon>Sphingobacteriaceae</taxon>
        <taxon>Mucilaginibacter</taxon>
    </lineage>
</organism>
<dbReference type="EMBL" id="JBHUPD010000002">
    <property type="protein sequence ID" value="MFD2872489.1"/>
    <property type="molecule type" value="Genomic_DNA"/>
</dbReference>
<dbReference type="PANTHER" id="PTHR32347">
    <property type="entry name" value="EFFLUX SYSTEM COMPONENT YKNX-RELATED"/>
    <property type="match status" value="1"/>
</dbReference>
<keyword evidence="3" id="KW-1133">Transmembrane helix</keyword>
<evidence type="ECO:0000256" key="3">
    <source>
        <dbReference type="SAM" id="Phobius"/>
    </source>
</evidence>
<dbReference type="RefSeq" id="WP_377184222.1">
    <property type="nucleotide sequence ID" value="NZ_JBHUPD010000002.1"/>
</dbReference>